<proteinExistence type="predicted"/>
<keyword evidence="1 3" id="KW-0489">Methyltransferase</keyword>
<dbReference type="Pfam" id="PF03602">
    <property type="entry name" value="Cons_hypoth95"/>
    <property type="match status" value="1"/>
</dbReference>
<keyword evidence="2 3" id="KW-0808">Transferase</keyword>
<gene>
    <name evidence="3" type="primary">rsmD</name>
    <name evidence="3" type="ORF">PATL70BA_0039</name>
</gene>
<dbReference type="Gene3D" id="3.40.50.150">
    <property type="entry name" value="Vaccinia Virus protein VP39"/>
    <property type="match status" value="1"/>
</dbReference>
<keyword evidence="4" id="KW-1185">Reference proteome</keyword>
<dbReference type="InterPro" id="IPR002052">
    <property type="entry name" value="DNA_methylase_N6_adenine_CS"/>
</dbReference>
<sequence>MRVIAGSARSLPLSVPEGKDIRPTTDRYKETVFNILRPYIFGSNVLDLFSGTGSIGIEALSRGATRCVFVENHKTAITCIEKNLNFTKLFEKAEIMKYDYSKALMDLGNHGIQFDLIYLDPPFDQGMEEETISQIHGYDLLKDDGIMVCESSLKTDMSFIENLKTYEIIKERTYNTCKFSFIRKLKTI</sequence>
<name>A0A3P7PMT3_9FIRM</name>
<dbReference type="SUPFAM" id="SSF53335">
    <property type="entry name" value="S-adenosyl-L-methionine-dependent methyltransferases"/>
    <property type="match status" value="1"/>
</dbReference>
<dbReference type="AlphaFoldDB" id="A0A3P7PMT3"/>
<dbReference type="OrthoDB" id="9803017at2"/>
<evidence type="ECO:0000313" key="4">
    <source>
        <dbReference type="Proteomes" id="UP000279029"/>
    </source>
</evidence>
<dbReference type="InterPro" id="IPR004398">
    <property type="entry name" value="RNA_MeTrfase_RsmD"/>
</dbReference>
<protein>
    <submittedName>
        <fullName evidence="3">16S rRNA (Guanine(966)-N(2))-methyltransferase RsmD</fullName>
    </submittedName>
</protein>
<evidence type="ECO:0000256" key="2">
    <source>
        <dbReference type="ARBA" id="ARBA00022679"/>
    </source>
</evidence>
<dbReference type="PANTHER" id="PTHR43542">
    <property type="entry name" value="METHYLTRANSFERASE"/>
    <property type="match status" value="1"/>
</dbReference>
<reference evidence="3 4" key="1">
    <citation type="submission" date="2018-09" db="EMBL/GenBank/DDBJ databases">
        <authorList>
            <person name="Postec A."/>
        </authorList>
    </citation>
    <scope>NUCLEOTIDE SEQUENCE [LARGE SCALE GENOMIC DNA]</scope>
    <source>
        <strain evidence="3">70B-A</strain>
    </source>
</reference>
<dbReference type="GO" id="GO:0003676">
    <property type="term" value="F:nucleic acid binding"/>
    <property type="evidence" value="ECO:0007669"/>
    <property type="project" value="InterPro"/>
</dbReference>
<organism evidence="3 4">
    <name type="scientific">Petrocella atlantisensis</name>
    <dbReference type="NCBI Taxonomy" id="2173034"/>
    <lineage>
        <taxon>Bacteria</taxon>
        <taxon>Bacillati</taxon>
        <taxon>Bacillota</taxon>
        <taxon>Clostridia</taxon>
        <taxon>Lachnospirales</taxon>
        <taxon>Vallitaleaceae</taxon>
        <taxon>Petrocella</taxon>
    </lineage>
</organism>
<accession>A0A3P7PMT3</accession>
<dbReference type="NCBIfam" id="TIGR00095">
    <property type="entry name" value="16S rRNA (guanine(966)-N(2))-methyltransferase RsmD"/>
    <property type="match status" value="1"/>
</dbReference>
<dbReference type="PIRSF" id="PIRSF004553">
    <property type="entry name" value="CHP00095"/>
    <property type="match status" value="1"/>
</dbReference>
<dbReference type="RefSeq" id="WP_125135471.1">
    <property type="nucleotide sequence ID" value="NZ_LR130778.1"/>
</dbReference>
<dbReference type="InterPro" id="IPR029063">
    <property type="entry name" value="SAM-dependent_MTases_sf"/>
</dbReference>
<dbReference type="CDD" id="cd02440">
    <property type="entry name" value="AdoMet_MTases"/>
    <property type="match status" value="1"/>
</dbReference>
<dbReference type="Proteomes" id="UP000279029">
    <property type="component" value="Chromosome"/>
</dbReference>
<dbReference type="EMBL" id="LR130778">
    <property type="protein sequence ID" value="VDN45877.1"/>
    <property type="molecule type" value="Genomic_DNA"/>
</dbReference>
<evidence type="ECO:0000313" key="3">
    <source>
        <dbReference type="EMBL" id="VDN45877.1"/>
    </source>
</evidence>
<dbReference type="PANTHER" id="PTHR43542:SF1">
    <property type="entry name" value="METHYLTRANSFERASE"/>
    <property type="match status" value="1"/>
</dbReference>
<evidence type="ECO:0000256" key="1">
    <source>
        <dbReference type="ARBA" id="ARBA00022603"/>
    </source>
</evidence>
<dbReference type="GO" id="GO:0031167">
    <property type="term" value="P:rRNA methylation"/>
    <property type="evidence" value="ECO:0007669"/>
    <property type="project" value="InterPro"/>
</dbReference>
<dbReference type="GO" id="GO:0008168">
    <property type="term" value="F:methyltransferase activity"/>
    <property type="evidence" value="ECO:0007669"/>
    <property type="project" value="UniProtKB-KW"/>
</dbReference>
<dbReference type="PROSITE" id="PS00092">
    <property type="entry name" value="N6_MTASE"/>
    <property type="match status" value="1"/>
</dbReference>
<dbReference type="KEGG" id="cbar:PATL70BA_0039"/>